<reference evidence="1 2" key="1">
    <citation type="submission" date="2024-05" db="EMBL/GenBank/DDBJ databases">
        <title>Genome sequencing and assembly of Indian major carp, Cirrhinus mrigala (Hamilton, 1822).</title>
        <authorList>
            <person name="Mohindra V."/>
            <person name="Chowdhury L.M."/>
            <person name="Lal K."/>
            <person name="Jena J.K."/>
        </authorList>
    </citation>
    <scope>NUCLEOTIDE SEQUENCE [LARGE SCALE GENOMIC DNA]</scope>
    <source>
        <strain evidence="1">CM1030</strain>
        <tissue evidence="1">Blood</tissue>
    </source>
</reference>
<feature type="non-terminal residue" evidence="1">
    <location>
        <position position="51"/>
    </location>
</feature>
<dbReference type="AlphaFoldDB" id="A0ABD0RVS6"/>
<evidence type="ECO:0000313" key="2">
    <source>
        <dbReference type="Proteomes" id="UP001529510"/>
    </source>
</evidence>
<accession>A0ABD0RVS6</accession>
<feature type="non-terminal residue" evidence="1">
    <location>
        <position position="1"/>
    </location>
</feature>
<comment type="caution">
    <text evidence="1">The sequence shown here is derived from an EMBL/GenBank/DDBJ whole genome shotgun (WGS) entry which is preliminary data.</text>
</comment>
<protein>
    <submittedName>
        <fullName evidence="1">Uncharacterized protein</fullName>
    </submittedName>
</protein>
<name>A0ABD0RVS6_CIRMR</name>
<evidence type="ECO:0000313" key="1">
    <source>
        <dbReference type="EMBL" id="KAL0202225.1"/>
    </source>
</evidence>
<sequence length="51" mass="5277">RGAVTGLLERGAMAGVHELAAAGVCELATAGVRERTAGSGLRIREELWRTG</sequence>
<dbReference type="EMBL" id="JAMKFB020000001">
    <property type="protein sequence ID" value="KAL0202225.1"/>
    <property type="molecule type" value="Genomic_DNA"/>
</dbReference>
<keyword evidence="2" id="KW-1185">Reference proteome</keyword>
<organism evidence="1 2">
    <name type="scientific">Cirrhinus mrigala</name>
    <name type="common">Mrigala</name>
    <dbReference type="NCBI Taxonomy" id="683832"/>
    <lineage>
        <taxon>Eukaryota</taxon>
        <taxon>Metazoa</taxon>
        <taxon>Chordata</taxon>
        <taxon>Craniata</taxon>
        <taxon>Vertebrata</taxon>
        <taxon>Euteleostomi</taxon>
        <taxon>Actinopterygii</taxon>
        <taxon>Neopterygii</taxon>
        <taxon>Teleostei</taxon>
        <taxon>Ostariophysi</taxon>
        <taxon>Cypriniformes</taxon>
        <taxon>Cyprinidae</taxon>
        <taxon>Labeoninae</taxon>
        <taxon>Labeonini</taxon>
        <taxon>Cirrhinus</taxon>
    </lineage>
</organism>
<gene>
    <name evidence="1" type="ORF">M9458_000243</name>
</gene>
<proteinExistence type="predicted"/>
<dbReference type="Proteomes" id="UP001529510">
    <property type="component" value="Unassembled WGS sequence"/>
</dbReference>